<dbReference type="Pfam" id="PF08378">
    <property type="entry name" value="NERD"/>
    <property type="match status" value="1"/>
</dbReference>
<sequence length="171" mass="20768">MIIKELTLPMRLILTVVLKRYRNRNHPTYPELEKDLAKRWAGYWGEWALANYIKELPQENYLILHDLQLQLHNIYFQIDTLLISQTHILIIEAKNINGSLYFDHVFNQHIRKNKDGSEEAFEDPRIQCRRLQSLLRRWLFHHNLQLLPIDYLIFFKSTNKTIYEQHQTQSR</sequence>
<dbReference type="RefSeq" id="WP_101648122.1">
    <property type="nucleotide sequence ID" value="NZ_PGVE01000043.1"/>
</dbReference>
<keyword evidence="3" id="KW-1185">Reference proteome</keyword>
<reference evidence="2 3" key="1">
    <citation type="submission" date="2017-11" db="EMBL/GenBank/DDBJ databases">
        <title>Comparitive Functional Genomics of Dry Heat Resistant strains isolated from the Viking Spacecraft.</title>
        <authorList>
            <person name="Seuylemezian A."/>
            <person name="Cooper K."/>
            <person name="Vaishampayan P."/>
        </authorList>
    </citation>
    <scope>NUCLEOTIDE SEQUENCE [LARGE SCALE GENOMIC DNA]</scope>
    <source>
        <strain evidence="2 3">V32-6</strain>
    </source>
</reference>
<evidence type="ECO:0000313" key="3">
    <source>
        <dbReference type="Proteomes" id="UP000234950"/>
    </source>
</evidence>
<accession>A0A2N5HFN0</accession>
<evidence type="ECO:0000313" key="2">
    <source>
        <dbReference type="EMBL" id="PLS04338.1"/>
    </source>
</evidence>
<dbReference type="Proteomes" id="UP000234950">
    <property type="component" value="Unassembled WGS sequence"/>
</dbReference>
<name>A0A2N5HFN0_9BACI</name>
<dbReference type="OrthoDB" id="569879at2"/>
<proteinExistence type="predicted"/>
<protein>
    <submittedName>
        <fullName evidence="2">Nuclease</fullName>
    </submittedName>
</protein>
<evidence type="ECO:0000259" key="1">
    <source>
        <dbReference type="PROSITE" id="PS50965"/>
    </source>
</evidence>
<comment type="caution">
    <text evidence="2">The sequence shown here is derived from an EMBL/GenBank/DDBJ whole genome shotgun (WGS) entry which is preliminary data.</text>
</comment>
<dbReference type="EMBL" id="PGVE01000043">
    <property type="protein sequence ID" value="PLS04338.1"/>
    <property type="molecule type" value="Genomic_DNA"/>
</dbReference>
<dbReference type="InterPro" id="IPR011528">
    <property type="entry name" value="NERD"/>
</dbReference>
<dbReference type="AlphaFoldDB" id="A0A2N5HFN0"/>
<dbReference type="PROSITE" id="PS50965">
    <property type="entry name" value="NERD"/>
    <property type="match status" value="1"/>
</dbReference>
<feature type="domain" description="NERD" evidence="1">
    <location>
        <begin position="41"/>
        <end position="158"/>
    </location>
</feature>
<organism evidence="2 3">
    <name type="scientific">Neobacillus cucumis</name>
    <dbReference type="NCBI Taxonomy" id="1740721"/>
    <lineage>
        <taxon>Bacteria</taxon>
        <taxon>Bacillati</taxon>
        <taxon>Bacillota</taxon>
        <taxon>Bacilli</taxon>
        <taxon>Bacillales</taxon>
        <taxon>Bacillaceae</taxon>
        <taxon>Neobacillus</taxon>
    </lineage>
</organism>
<gene>
    <name evidence="2" type="ORF">CVD27_11875</name>
</gene>